<proteinExistence type="predicted"/>
<comment type="subcellular location">
    <subcellularLocation>
        <location evidence="1">Cell membrane</location>
        <topology evidence="1">Multi-pass membrane protein</topology>
    </subcellularLocation>
</comment>
<evidence type="ECO:0000256" key="9">
    <source>
        <dbReference type="SAM" id="SignalP"/>
    </source>
</evidence>
<keyword evidence="4 8" id="KW-1133">Transmembrane helix</keyword>
<dbReference type="HOGENOM" id="CLU_021814_1_1_1"/>
<protein>
    <recommendedName>
        <fullName evidence="12">Ionotropic glutamate receptor C-terminal domain-containing protein</fullName>
    </recommendedName>
</protein>
<accession>B4PLK8</accession>
<feature type="chain" id="PRO_5006459026" description="Ionotropic glutamate receptor C-terminal domain-containing protein" evidence="9">
    <location>
        <begin position="19"/>
        <end position="593"/>
    </location>
</feature>
<dbReference type="GO" id="GO:0005886">
    <property type="term" value="C:plasma membrane"/>
    <property type="evidence" value="ECO:0007669"/>
    <property type="project" value="UniProtKB-SubCell"/>
</dbReference>
<evidence type="ECO:0000313" key="10">
    <source>
        <dbReference type="EMBL" id="EDW97957.2"/>
    </source>
</evidence>
<feature type="transmembrane region" description="Helical" evidence="8">
    <location>
        <begin position="296"/>
        <end position="318"/>
    </location>
</feature>
<evidence type="ECO:0000256" key="2">
    <source>
        <dbReference type="ARBA" id="ARBA00022475"/>
    </source>
</evidence>
<evidence type="ECO:0000256" key="3">
    <source>
        <dbReference type="ARBA" id="ARBA00022692"/>
    </source>
</evidence>
<gene>
    <name evidence="10" type="primary">Dyak\GE24059</name>
    <name evidence="10" type="synonym">dyak_GLEANR_7790</name>
    <name evidence="10" type="synonym">GE24059</name>
    <name evidence="10" type="ORF">Dyak_GE24059</name>
</gene>
<evidence type="ECO:0000256" key="5">
    <source>
        <dbReference type="ARBA" id="ARBA00023136"/>
    </source>
</evidence>
<keyword evidence="2" id="KW-1003">Cell membrane</keyword>
<feature type="signal peptide" evidence="9">
    <location>
        <begin position="1"/>
        <end position="18"/>
    </location>
</feature>
<name>B4PLK8_DROYA</name>
<evidence type="ECO:0000313" key="11">
    <source>
        <dbReference type="Proteomes" id="UP000002282"/>
    </source>
</evidence>
<evidence type="ECO:0000256" key="1">
    <source>
        <dbReference type="ARBA" id="ARBA00004651"/>
    </source>
</evidence>
<dbReference type="PANTHER" id="PTHR42643">
    <property type="entry name" value="IONOTROPIC RECEPTOR 20A-RELATED"/>
    <property type="match status" value="1"/>
</dbReference>
<dbReference type="Proteomes" id="UP000002282">
    <property type="component" value="Chromosome 3R"/>
</dbReference>
<evidence type="ECO:0008006" key="12">
    <source>
        <dbReference type="Google" id="ProtNLM"/>
    </source>
</evidence>
<evidence type="ECO:0000256" key="8">
    <source>
        <dbReference type="SAM" id="Phobius"/>
    </source>
</evidence>
<dbReference type="PANTHER" id="PTHR42643:SF41">
    <property type="entry name" value="IONOTROPIC RECEPTOR 20A-RELATED"/>
    <property type="match status" value="1"/>
</dbReference>
<dbReference type="OrthoDB" id="6353409at2759"/>
<keyword evidence="7" id="KW-0325">Glycoprotein</keyword>
<evidence type="ECO:0000256" key="7">
    <source>
        <dbReference type="ARBA" id="ARBA00023180"/>
    </source>
</evidence>
<keyword evidence="9" id="KW-0732">Signal</keyword>
<evidence type="ECO:0000256" key="4">
    <source>
        <dbReference type="ARBA" id="ARBA00022989"/>
    </source>
</evidence>
<keyword evidence="5 8" id="KW-0472">Membrane</keyword>
<reference evidence="10 11" key="2">
    <citation type="journal article" date="2007" name="PLoS Biol.">
        <title>Principles of genome evolution in the Drosophila melanogaster species group.</title>
        <authorList>
            <person name="Ranz J.M."/>
            <person name="Maurin D."/>
            <person name="Chan Y.S."/>
            <person name="von Grotthuss M."/>
            <person name="Hillier L.W."/>
            <person name="Roote J."/>
            <person name="Ashburner M."/>
            <person name="Bergman C.M."/>
        </authorList>
    </citation>
    <scope>NUCLEOTIDE SEQUENCE [LARGE SCALE GENOMIC DNA]</scope>
    <source>
        <strain evidence="11">Tai18E2 / Tucson 14021-0261.01</strain>
    </source>
</reference>
<feature type="transmembrane region" description="Helical" evidence="8">
    <location>
        <begin position="553"/>
        <end position="576"/>
    </location>
</feature>
<dbReference type="KEGG" id="dya:Dyak_GE24059"/>
<dbReference type="InterPro" id="IPR052192">
    <property type="entry name" value="Insect_Ionotropic_Sensory_Rcpt"/>
</dbReference>
<feature type="transmembrane region" description="Helical" evidence="8">
    <location>
        <begin position="357"/>
        <end position="376"/>
    </location>
</feature>
<sequence length="593" mass="69445">MTLVFNLLFILLLSQAVSEETEFPQLKYLNKVVRLMIKLHKMETLVIVQHHLHHNCNLQHWNSHGMPTIRSDDQGKISMKDTFNSRTLAIVCMGESAHISLLRNVFETFGKMRQQRLILWTQMEPKEDFLKEISNRATEFKLLHLLVLQAGPEGPLSFYRQIPFPSAHFKRIENIWHLNDSEFVNNELNFHGKTAIVKHDYNWTIEMGNIRNCPISRLEDIEVFEFAKKYNLNLQFFNDVDRFDIELRKRIIYLNNVSQPIDFGTPMSFSSLLIVVPCDTYLSLQDVIKQYGIQKWILYIILVYVIFVLIEITFLKVTFRFSTQPHHQEFLNPLVNLYAFRAILGLPFPLPRRSSLSLHQLFLAIVMFGMIISIFINCKLSSMLTKPYPRTQVTNFKELQASGLTVVMDEDANNFIEEKFALEDTKQYMPRKAVLTYAERVKLLISQKDGYAFALFSDNFFAIRNYQRSRGVRAHCSSVDLVIARNVPRVYILGNNSILEWPLMRFTSIMEESGIINHWRKNIPRSNVKNLKEITISNDRVPAVLPLSMEHLTWLWCLLILGYSISMIVFLVEISLKRRKKILKNREHNAFMC</sequence>
<keyword evidence="11" id="KW-1185">Reference proteome</keyword>
<dbReference type="AlphaFoldDB" id="B4PLK8"/>
<reference evidence="10 11" key="1">
    <citation type="journal article" date="2007" name="Nature">
        <title>Evolution of genes and genomes on the Drosophila phylogeny.</title>
        <authorList>
            <consortium name="Drosophila 12 Genomes Consortium"/>
            <person name="Clark A.G."/>
            <person name="Eisen M.B."/>
            <person name="Smith D.R."/>
            <person name="Bergman C.M."/>
            <person name="Oliver B."/>
            <person name="Markow T.A."/>
            <person name="Kaufman T.C."/>
            <person name="Kellis M."/>
            <person name="Gelbart W."/>
            <person name="Iyer V.N."/>
            <person name="Pollard D.A."/>
            <person name="Sackton T.B."/>
            <person name="Larracuente A.M."/>
            <person name="Singh N.D."/>
            <person name="Abad J.P."/>
            <person name="Abt D.N."/>
            <person name="Adryan B."/>
            <person name="Aguade M."/>
            <person name="Akashi H."/>
            <person name="Anderson W.W."/>
            <person name="Aquadro C.F."/>
            <person name="Ardell D.H."/>
            <person name="Arguello R."/>
            <person name="Artieri C.G."/>
            <person name="Barbash D.A."/>
            <person name="Barker D."/>
            <person name="Barsanti P."/>
            <person name="Batterham P."/>
            <person name="Batzoglou S."/>
            <person name="Begun D."/>
            <person name="Bhutkar A."/>
            <person name="Blanco E."/>
            <person name="Bosak S.A."/>
            <person name="Bradley R.K."/>
            <person name="Brand A.D."/>
            <person name="Brent M.R."/>
            <person name="Brooks A.N."/>
            <person name="Brown R.H."/>
            <person name="Butlin R.K."/>
            <person name="Caggese C."/>
            <person name="Calvi B.R."/>
            <person name="Bernardo de Carvalho A."/>
            <person name="Caspi A."/>
            <person name="Castrezana S."/>
            <person name="Celniker S.E."/>
            <person name="Chang J.L."/>
            <person name="Chapple C."/>
            <person name="Chatterji S."/>
            <person name="Chinwalla A."/>
            <person name="Civetta A."/>
            <person name="Clifton S.W."/>
            <person name="Comeron J.M."/>
            <person name="Costello J.C."/>
            <person name="Coyne J.A."/>
            <person name="Daub J."/>
            <person name="David R.G."/>
            <person name="Delcher A.L."/>
            <person name="Delehaunty K."/>
            <person name="Do C.B."/>
            <person name="Ebling H."/>
            <person name="Edwards K."/>
            <person name="Eickbush T."/>
            <person name="Evans J.D."/>
            <person name="Filipski A."/>
            <person name="Findeiss S."/>
            <person name="Freyhult E."/>
            <person name="Fulton L."/>
            <person name="Fulton R."/>
            <person name="Garcia A.C."/>
            <person name="Gardiner A."/>
            <person name="Garfield D.A."/>
            <person name="Garvin B.E."/>
            <person name="Gibson G."/>
            <person name="Gilbert D."/>
            <person name="Gnerre S."/>
            <person name="Godfrey J."/>
            <person name="Good R."/>
            <person name="Gotea V."/>
            <person name="Gravely B."/>
            <person name="Greenberg A.J."/>
            <person name="Griffiths-Jones S."/>
            <person name="Gross S."/>
            <person name="Guigo R."/>
            <person name="Gustafson E.A."/>
            <person name="Haerty W."/>
            <person name="Hahn M.W."/>
            <person name="Halligan D.L."/>
            <person name="Halpern A.L."/>
            <person name="Halter G.M."/>
            <person name="Han M.V."/>
            <person name="Heger A."/>
            <person name="Hillier L."/>
            <person name="Hinrichs A.S."/>
            <person name="Holmes I."/>
            <person name="Hoskins R.A."/>
            <person name="Hubisz M.J."/>
            <person name="Hultmark D."/>
            <person name="Huntley M.A."/>
            <person name="Jaffe D.B."/>
            <person name="Jagadeeshan S."/>
            <person name="Jeck W.R."/>
            <person name="Johnson J."/>
            <person name="Jones C.D."/>
            <person name="Jordan W.C."/>
            <person name="Karpen G.H."/>
            <person name="Kataoka E."/>
            <person name="Keightley P.D."/>
            <person name="Kheradpour P."/>
            <person name="Kirkness E.F."/>
            <person name="Koerich L.B."/>
            <person name="Kristiansen K."/>
            <person name="Kudrna D."/>
            <person name="Kulathinal R.J."/>
            <person name="Kumar S."/>
            <person name="Kwok R."/>
            <person name="Lander E."/>
            <person name="Langley C.H."/>
            <person name="Lapoint R."/>
            <person name="Lazzaro B.P."/>
            <person name="Lee S.J."/>
            <person name="Levesque L."/>
            <person name="Li R."/>
            <person name="Lin C.F."/>
            <person name="Lin M.F."/>
            <person name="Lindblad-Toh K."/>
            <person name="Llopart A."/>
            <person name="Long M."/>
            <person name="Low L."/>
            <person name="Lozovsky E."/>
            <person name="Lu J."/>
            <person name="Luo M."/>
            <person name="Machado C.A."/>
            <person name="Makalowski W."/>
            <person name="Marzo M."/>
            <person name="Matsuda M."/>
            <person name="Matzkin L."/>
            <person name="McAllister B."/>
            <person name="McBride C.S."/>
            <person name="McKernan B."/>
            <person name="McKernan K."/>
            <person name="Mendez-Lago M."/>
            <person name="Minx P."/>
            <person name="Mollenhauer M.U."/>
            <person name="Montooth K."/>
            <person name="Mount S.M."/>
            <person name="Mu X."/>
            <person name="Myers E."/>
            <person name="Negre B."/>
            <person name="Newfeld S."/>
            <person name="Nielsen R."/>
            <person name="Noor M.A."/>
            <person name="O'Grady P."/>
            <person name="Pachter L."/>
            <person name="Papaceit M."/>
            <person name="Parisi M.J."/>
            <person name="Parisi M."/>
            <person name="Parts L."/>
            <person name="Pedersen J.S."/>
            <person name="Pesole G."/>
            <person name="Phillippy A.M."/>
            <person name="Ponting C.P."/>
            <person name="Pop M."/>
            <person name="Porcelli D."/>
            <person name="Powell J.R."/>
            <person name="Prohaska S."/>
            <person name="Pruitt K."/>
            <person name="Puig M."/>
            <person name="Quesneville H."/>
            <person name="Ram K.R."/>
            <person name="Rand D."/>
            <person name="Rasmussen M.D."/>
            <person name="Reed L.K."/>
            <person name="Reenan R."/>
            <person name="Reily A."/>
            <person name="Remington K.A."/>
            <person name="Rieger T.T."/>
            <person name="Ritchie M.G."/>
            <person name="Robin C."/>
            <person name="Rogers Y.H."/>
            <person name="Rohde C."/>
            <person name="Rozas J."/>
            <person name="Rubenfield M.J."/>
            <person name="Ruiz A."/>
            <person name="Russo S."/>
            <person name="Salzberg S.L."/>
            <person name="Sanchez-Gracia A."/>
            <person name="Saranga D.J."/>
            <person name="Sato H."/>
            <person name="Schaeffer S.W."/>
            <person name="Schatz M.C."/>
            <person name="Schlenke T."/>
            <person name="Schwartz R."/>
            <person name="Segarra C."/>
            <person name="Singh R.S."/>
            <person name="Sirot L."/>
            <person name="Sirota M."/>
            <person name="Sisneros N.B."/>
            <person name="Smith C.D."/>
            <person name="Smith T.F."/>
            <person name="Spieth J."/>
            <person name="Stage D.E."/>
            <person name="Stark A."/>
            <person name="Stephan W."/>
            <person name="Strausberg R.L."/>
            <person name="Strempel S."/>
            <person name="Sturgill D."/>
            <person name="Sutton G."/>
            <person name="Sutton G.G."/>
            <person name="Tao W."/>
            <person name="Teichmann S."/>
            <person name="Tobari Y.N."/>
            <person name="Tomimura Y."/>
            <person name="Tsolas J.M."/>
            <person name="Valente V.L."/>
            <person name="Venter E."/>
            <person name="Venter J.C."/>
            <person name="Vicario S."/>
            <person name="Vieira F.G."/>
            <person name="Vilella A.J."/>
            <person name="Villasante A."/>
            <person name="Walenz B."/>
            <person name="Wang J."/>
            <person name="Wasserman M."/>
            <person name="Watts T."/>
            <person name="Wilson D."/>
            <person name="Wilson R.K."/>
            <person name="Wing R.A."/>
            <person name="Wolfner M.F."/>
            <person name="Wong A."/>
            <person name="Wong G.K."/>
            <person name="Wu C.I."/>
            <person name="Wu G."/>
            <person name="Yamamoto D."/>
            <person name="Yang H.P."/>
            <person name="Yang S.P."/>
            <person name="Yorke J.A."/>
            <person name="Yoshida K."/>
            <person name="Zdobnov E."/>
            <person name="Zhang P."/>
            <person name="Zhang Y."/>
            <person name="Zimin A.V."/>
            <person name="Baldwin J."/>
            <person name="Abdouelleil A."/>
            <person name="Abdulkadir J."/>
            <person name="Abebe A."/>
            <person name="Abera B."/>
            <person name="Abreu J."/>
            <person name="Acer S.C."/>
            <person name="Aftuck L."/>
            <person name="Alexander A."/>
            <person name="An P."/>
            <person name="Anderson E."/>
            <person name="Anderson S."/>
            <person name="Arachi H."/>
            <person name="Azer M."/>
            <person name="Bachantsang P."/>
            <person name="Barry A."/>
            <person name="Bayul T."/>
            <person name="Berlin A."/>
            <person name="Bessette D."/>
            <person name="Bloom T."/>
            <person name="Blye J."/>
            <person name="Boguslavskiy L."/>
            <person name="Bonnet C."/>
            <person name="Boukhgalter B."/>
            <person name="Bourzgui I."/>
            <person name="Brown A."/>
            <person name="Cahill P."/>
            <person name="Channer S."/>
            <person name="Cheshatsang Y."/>
            <person name="Chuda L."/>
            <person name="Citroen M."/>
            <person name="Collymore A."/>
            <person name="Cooke P."/>
            <person name="Costello M."/>
            <person name="D'Aco K."/>
            <person name="Daza R."/>
            <person name="De Haan G."/>
            <person name="DeGray S."/>
            <person name="DeMaso C."/>
            <person name="Dhargay N."/>
            <person name="Dooley K."/>
            <person name="Dooley E."/>
            <person name="Doricent M."/>
            <person name="Dorje P."/>
            <person name="Dorjee K."/>
            <person name="Dupes A."/>
            <person name="Elong R."/>
            <person name="Falk J."/>
            <person name="Farina A."/>
            <person name="Faro S."/>
            <person name="Ferguson D."/>
            <person name="Fisher S."/>
            <person name="Foley C.D."/>
            <person name="Franke A."/>
            <person name="Friedrich D."/>
            <person name="Gadbois L."/>
            <person name="Gearin G."/>
            <person name="Gearin C.R."/>
            <person name="Giannoukos G."/>
            <person name="Goode T."/>
            <person name="Graham J."/>
            <person name="Grandbois E."/>
            <person name="Grewal S."/>
            <person name="Gyaltsen K."/>
            <person name="Hafez N."/>
            <person name="Hagos B."/>
            <person name="Hall J."/>
            <person name="Henson C."/>
            <person name="Hollinger A."/>
            <person name="Honan T."/>
            <person name="Huard M.D."/>
            <person name="Hughes L."/>
            <person name="Hurhula B."/>
            <person name="Husby M.E."/>
            <person name="Kamat A."/>
            <person name="Kanga B."/>
            <person name="Kashin S."/>
            <person name="Khazanovich D."/>
            <person name="Kisner P."/>
            <person name="Lance K."/>
            <person name="Lara M."/>
            <person name="Lee W."/>
            <person name="Lennon N."/>
            <person name="Letendre F."/>
            <person name="LeVine R."/>
            <person name="Lipovsky A."/>
            <person name="Liu X."/>
            <person name="Liu J."/>
            <person name="Liu S."/>
            <person name="Lokyitsang T."/>
            <person name="Lokyitsang Y."/>
            <person name="Lubonja R."/>
            <person name="Lui A."/>
            <person name="MacDonald P."/>
            <person name="Magnisalis V."/>
            <person name="Maru K."/>
            <person name="Matthews C."/>
            <person name="McCusker W."/>
            <person name="McDonough S."/>
            <person name="Mehta T."/>
            <person name="Meldrim J."/>
            <person name="Meneus L."/>
            <person name="Mihai O."/>
            <person name="Mihalev A."/>
            <person name="Mihova T."/>
            <person name="Mittelman R."/>
            <person name="Mlenga V."/>
            <person name="Montmayeur A."/>
            <person name="Mulrain L."/>
            <person name="Navidi A."/>
            <person name="Naylor J."/>
            <person name="Negash T."/>
            <person name="Nguyen T."/>
            <person name="Nguyen N."/>
            <person name="Nicol R."/>
            <person name="Norbu C."/>
            <person name="Norbu N."/>
            <person name="Novod N."/>
            <person name="O'Neill B."/>
            <person name="Osman S."/>
            <person name="Markiewicz E."/>
            <person name="Oyono O.L."/>
            <person name="Patti C."/>
            <person name="Phunkhang P."/>
            <person name="Pierre F."/>
            <person name="Priest M."/>
            <person name="Raghuraman S."/>
            <person name="Rege F."/>
            <person name="Reyes R."/>
            <person name="Rise C."/>
            <person name="Rogov P."/>
            <person name="Ross K."/>
            <person name="Ryan E."/>
            <person name="Settipalli S."/>
            <person name="Shea T."/>
            <person name="Sherpa N."/>
            <person name="Shi L."/>
            <person name="Shih D."/>
            <person name="Sparrow T."/>
            <person name="Spaulding J."/>
            <person name="Stalker J."/>
            <person name="Stange-Thomann N."/>
            <person name="Stavropoulos S."/>
            <person name="Stone C."/>
            <person name="Strader C."/>
            <person name="Tesfaye S."/>
            <person name="Thomson T."/>
            <person name="Thoulutsang Y."/>
            <person name="Thoulutsang D."/>
            <person name="Topham K."/>
            <person name="Topping I."/>
            <person name="Tsamla T."/>
            <person name="Vassiliev H."/>
            <person name="Vo A."/>
            <person name="Wangchuk T."/>
            <person name="Wangdi T."/>
            <person name="Weiand M."/>
            <person name="Wilkinson J."/>
            <person name="Wilson A."/>
            <person name="Yadav S."/>
            <person name="Young G."/>
            <person name="Yu Q."/>
            <person name="Zembek L."/>
            <person name="Zhong D."/>
            <person name="Zimmer A."/>
            <person name="Zwirko Z."/>
            <person name="Jaffe D.B."/>
            <person name="Alvarez P."/>
            <person name="Brockman W."/>
            <person name="Butler J."/>
            <person name="Chin C."/>
            <person name="Gnerre S."/>
            <person name="Grabherr M."/>
            <person name="Kleber M."/>
            <person name="Mauceli E."/>
            <person name="MacCallum I."/>
        </authorList>
    </citation>
    <scope>NUCLEOTIDE SEQUENCE [LARGE SCALE GENOMIC DNA]</scope>
    <source>
        <strain evidence="11">Tai18E2 / Tucson 14021-0261.01</strain>
    </source>
</reference>
<dbReference type="EMBL" id="CM000160">
    <property type="protein sequence ID" value="EDW97957.2"/>
    <property type="molecule type" value="Genomic_DNA"/>
</dbReference>
<keyword evidence="3 8" id="KW-0812">Transmembrane</keyword>
<evidence type="ECO:0000256" key="6">
    <source>
        <dbReference type="ARBA" id="ARBA00023170"/>
    </source>
</evidence>
<organism evidence="10 11">
    <name type="scientific">Drosophila yakuba</name>
    <name type="common">Fruit fly</name>
    <dbReference type="NCBI Taxonomy" id="7245"/>
    <lineage>
        <taxon>Eukaryota</taxon>
        <taxon>Metazoa</taxon>
        <taxon>Ecdysozoa</taxon>
        <taxon>Arthropoda</taxon>
        <taxon>Hexapoda</taxon>
        <taxon>Insecta</taxon>
        <taxon>Pterygota</taxon>
        <taxon>Neoptera</taxon>
        <taxon>Endopterygota</taxon>
        <taxon>Diptera</taxon>
        <taxon>Brachycera</taxon>
        <taxon>Muscomorpha</taxon>
        <taxon>Ephydroidea</taxon>
        <taxon>Drosophilidae</taxon>
        <taxon>Drosophila</taxon>
        <taxon>Sophophora</taxon>
    </lineage>
</organism>
<keyword evidence="6" id="KW-0675">Receptor</keyword>